<dbReference type="PANTHER" id="PTHR43543:SF1">
    <property type="entry name" value="MALONIC SEMIALDEHYDE REDUCTASE RUTE-RELATED"/>
    <property type="match status" value="1"/>
</dbReference>
<gene>
    <name evidence="2" type="ORF">C3B64_11425</name>
</gene>
<reference evidence="2 3" key="1">
    <citation type="submission" date="2018-01" db="EMBL/GenBank/DDBJ databases">
        <title>Genetic Diversity of Clostridium botulinum in seafood.</title>
        <authorList>
            <person name="Athira V."/>
            <person name="Arun Jyothi P.V."/>
            <person name="Lalitha K.V."/>
            <person name="Joseph T.C."/>
        </authorList>
    </citation>
    <scope>NUCLEOTIDE SEQUENCE [LARGE SCALE GENOMIC DNA]</scope>
    <source>
        <strain evidence="2 3">Mfbjulcb5</strain>
    </source>
</reference>
<evidence type="ECO:0008006" key="4">
    <source>
        <dbReference type="Google" id="ProtNLM"/>
    </source>
</evidence>
<feature type="transmembrane region" description="Helical" evidence="1">
    <location>
        <begin position="12"/>
        <end position="35"/>
    </location>
</feature>
<dbReference type="EMBL" id="CP027776">
    <property type="protein sequence ID" value="AVP64826.1"/>
    <property type="molecule type" value="Genomic_DNA"/>
</dbReference>
<accession>A0AAU8YWY6</accession>
<dbReference type="GO" id="GO:0016491">
    <property type="term" value="F:oxidoreductase activity"/>
    <property type="evidence" value="ECO:0007669"/>
    <property type="project" value="InterPro"/>
</dbReference>
<dbReference type="Proteomes" id="UP000238070">
    <property type="component" value="Chromosome"/>
</dbReference>
<protein>
    <recommendedName>
        <fullName evidence="4">Nitroreductase domain-containing protein</fullName>
    </recommendedName>
</protein>
<organism evidence="2 3">
    <name type="scientific">Clostridium botulinum</name>
    <dbReference type="NCBI Taxonomy" id="1491"/>
    <lineage>
        <taxon>Bacteria</taxon>
        <taxon>Bacillati</taxon>
        <taxon>Bacillota</taxon>
        <taxon>Clostridia</taxon>
        <taxon>Eubacteriales</taxon>
        <taxon>Clostridiaceae</taxon>
        <taxon>Clostridium</taxon>
    </lineage>
</organism>
<dbReference type="InterPro" id="IPR050461">
    <property type="entry name" value="Nitroreductase_HadB/RutE"/>
</dbReference>
<keyword evidence="1" id="KW-1133">Transmembrane helix</keyword>
<keyword evidence="1" id="KW-0472">Membrane</keyword>
<evidence type="ECO:0000313" key="2">
    <source>
        <dbReference type="EMBL" id="AVP64826.1"/>
    </source>
</evidence>
<dbReference type="Gene3D" id="3.40.109.10">
    <property type="entry name" value="NADH Oxidase"/>
    <property type="match status" value="1"/>
</dbReference>
<sequence>MKNIRRKKFMIYFISIVMSLILLAFVVIFIASGVFSKQKYLDPWKKSYSQKLNDPRLKLVSHGLLASNSHNMQPWKIKFESKDVFYLFVDSQRLTKQVDPYGRQTMITQGTFLENVKIAGEELGYKTDIDLFPEGEYDEQNLIDSMNKKPVAKIKVTKIKPKDSTLYDYIFSPDTNRGLYEKKKLSEDEVRKLIGINTYSDLDIRIFQDEDNKKILGNYAIEGAKIESNIHRINEETKNIFRSNEYEKNKYRYGYSVEGQGTSGIMKYIMQGLITLVPSINSEGVSANMFVKSTKKAVENTPAYAMIISKNNSRIQQVKTGMLYTRLILSAHSLGFAMQPLSQVLEEYSEMEEQYNKIHDQYAKEGTTIQLLVRIGKPKEKFPQSMRRDMKELVRFNWK</sequence>
<dbReference type="InterPro" id="IPR000415">
    <property type="entry name" value="Nitroreductase-like"/>
</dbReference>
<dbReference type="PANTHER" id="PTHR43543">
    <property type="entry name" value="MALONIC SEMIALDEHYDE REDUCTASE RUTE-RELATED"/>
    <property type="match status" value="1"/>
</dbReference>
<evidence type="ECO:0000313" key="3">
    <source>
        <dbReference type="Proteomes" id="UP000238070"/>
    </source>
</evidence>
<dbReference type="NCBIfam" id="NF047509">
    <property type="entry name" value="Rv3131_FMN_oxido"/>
    <property type="match status" value="1"/>
</dbReference>
<dbReference type="SUPFAM" id="SSF55469">
    <property type="entry name" value="FMN-dependent nitroreductase-like"/>
    <property type="match status" value="1"/>
</dbReference>
<keyword evidence="1" id="KW-0812">Transmembrane</keyword>
<dbReference type="AlphaFoldDB" id="A0AAU8YWY6"/>
<name>A0AAU8YWY6_CLOBO</name>
<proteinExistence type="predicted"/>
<evidence type="ECO:0000256" key="1">
    <source>
        <dbReference type="SAM" id="Phobius"/>
    </source>
</evidence>